<dbReference type="SUPFAM" id="SSF56176">
    <property type="entry name" value="FAD-binding/transporter-associated domain-like"/>
    <property type="match status" value="1"/>
</dbReference>
<sequence>MTAAVDIQSIQSELVPKLSGEAVLHFPDSKGFSKSNLRFTEYERPTYLVSISPGCDEDVIQIVKYAKERGVPFAPRSGHHAVTTTMRHLKDGILIDMRSLNKLTFDAEKRQVTAGGGVITDDFVKFLSSVGMEVNVGSCPTTGIIGVAFGAGLGRMQGKYGFLHDNMVSCKLVLADGSVVMVSESSNPDLFWAIRGAGHNFGIALEATFRVFPQANNGIHYTWDLEYTVDQCDAVFETLNGVHESMPADLAIFVLWIRQSDGGRKIELTQCLGQHHILVNLVWSGAEAEADPWVARFESLNPVLNSGKVTTTWADLPWTTYKGQNKILSKPEVWSLAPNKMMGAACVEKFDLKTTREFFESVKAMNEEWAGKGFFGAMFECLPHQKVRELPDDATAFPWRWGSNHFLMLMATPIKLENRGPFEAHLDRWKKEFIATSGYGRLQQYVNYGNTTSTMRDPPEALYGYEPWRLEKLRALKKTYDPDNVFRWYQPLSE</sequence>
<keyword evidence="3" id="KW-0285">Flavoprotein</keyword>
<evidence type="ECO:0000256" key="5">
    <source>
        <dbReference type="ARBA" id="ARBA00023002"/>
    </source>
</evidence>
<dbReference type="EMBL" id="WIGO01000151">
    <property type="protein sequence ID" value="KAF6826615.1"/>
    <property type="molecule type" value="Genomic_DNA"/>
</dbReference>
<dbReference type="PANTHER" id="PTHR42973">
    <property type="entry name" value="BINDING OXIDOREDUCTASE, PUTATIVE (AFU_ORTHOLOGUE AFUA_1G17690)-RELATED"/>
    <property type="match status" value="1"/>
</dbReference>
<gene>
    <name evidence="7" type="ORF">CPLU01_09566</name>
</gene>
<evidence type="ECO:0000256" key="4">
    <source>
        <dbReference type="ARBA" id="ARBA00022827"/>
    </source>
</evidence>
<protein>
    <submittedName>
        <fullName evidence="7">6-hydroxy-d-nicotine oxidase</fullName>
    </submittedName>
</protein>
<evidence type="ECO:0000313" key="7">
    <source>
        <dbReference type="EMBL" id="KAF6826615.1"/>
    </source>
</evidence>
<comment type="caution">
    <text evidence="7">The sequence shown here is derived from an EMBL/GenBank/DDBJ whole genome shotgun (WGS) entry which is preliminary data.</text>
</comment>
<keyword evidence="5" id="KW-0560">Oxidoreductase</keyword>
<evidence type="ECO:0000256" key="2">
    <source>
        <dbReference type="ARBA" id="ARBA00005466"/>
    </source>
</evidence>
<dbReference type="PANTHER" id="PTHR42973:SF9">
    <property type="entry name" value="FAD-BINDING PCMH-TYPE DOMAIN-CONTAINING PROTEIN-RELATED"/>
    <property type="match status" value="1"/>
</dbReference>
<dbReference type="InterPro" id="IPR016169">
    <property type="entry name" value="FAD-bd_PCMH_sub2"/>
</dbReference>
<organism evidence="7 8">
    <name type="scientific">Colletotrichum plurivorum</name>
    <dbReference type="NCBI Taxonomy" id="2175906"/>
    <lineage>
        <taxon>Eukaryota</taxon>
        <taxon>Fungi</taxon>
        <taxon>Dikarya</taxon>
        <taxon>Ascomycota</taxon>
        <taxon>Pezizomycotina</taxon>
        <taxon>Sordariomycetes</taxon>
        <taxon>Hypocreomycetidae</taxon>
        <taxon>Glomerellales</taxon>
        <taxon>Glomerellaceae</taxon>
        <taxon>Colletotrichum</taxon>
        <taxon>Colletotrichum orchidearum species complex</taxon>
    </lineage>
</organism>
<dbReference type="InterPro" id="IPR016166">
    <property type="entry name" value="FAD-bd_PCMH"/>
</dbReference>
<dbReference type="InterPro" id="IPR050416">
    <property type="entry name" value="FAD-linked_Oxidoreductase"/>
</dbReference>
<evidence type="ECO:0000256" key="1">
    <source>
        <dbReference type="ARBA" id="ARBA00001974"/>
    </source>
</evidence>
<dbReference type="Gene3D" id="3.40.462.20">
    <property type="match status" value="1"/>
</dbReference>
<reference evidence="7" key="1">
    <citation type="journal article" date="2020" name="Phytopathology">
        <title>Genome Sequence Resources of Colletotrichum truncatum, C. plurivorum, C. musicola, and C. sojae: Four Species Pathogenic to Soybean (Glycine max).</title>
        <authorList>
            <person name="Rogerio F."/>
            <person name="Boufleur T.R."/>
            <person name="Ciampi-Guillardi M."/>
            <person name="Sukno S.A."/>
            <person name="Thon M.R."/>
            <person name="Massola Junior N.S."/>
            <person name="Baroncelli R."/>
        </authorList>
    </citation>
    <scope>NUCLEOTIDE SEQUENCE</scope>
    <source>
        <strain evidence="7">LFN00145</strain>
    </source>
</reference>
<dbReference type="Proteomes" id="UP000654918">
    <property type="component" value="Unassembled WGS sequence"/>
</dbReference>
<dbReference type="AlphaFoldDB" id="A0A8H6K8B0"/>
<dbReference type="GO" id="GO:0016491">
    <property type="term" value="F:oxidoreductase activity"/>
    <property type="evidence" value="ECO:0007669"/>
    <property type="project" value="UniProtKB-KW"/>
</dbReference>
<evidence type="ECO:0000313" key="8">
    <source>
        <dbReference type="Proteomes" id="UP000654918"/>
    </source>
</evidence>
<dbReference type="Pfam" id="PF08031">
    <property type="entry name" value="BBE"/>
    <property type="match status" value="1"/>
</dbReference>
<dbReference type="PROSITE" id="PS51387">
    <property type="entry name" value="FAD_PCMH"/>
    <property type="match status" value="1"/>
</dbReference>
<proteinExistence type="inferred from homology"/>
<comment type="similarity">
    <text evidence="2">Belongs to the oxygen-dependent FAD-linked oxidoreductase family.</text>
</comment>
<dbReference type="GO" id="GO:0071949">
    <property type="term" value="F:FAD binding"/>
    <property type="evidence" value="ECO:0007669"/>
    <property type="project" value="InterPro"/>
</dbReference>
<dbReference type="InterPro" id="IPR006094">
    <property type="entry name" value="Oxid_FAD_bind_N"/>
</dbReference>
<evidence type="ECO:0000256" key="3">
    <source>
        <dbReference type="ARBA" id="ARBA00022630"/>
    </source>
</evidence>
<comment type="cofactor">
    <cofactor evidence="1">
        <name>FAD</name>
        <dbReference type="ChEBI" id="CHEBI:57692"/>
    </cofactor>
</comment>
<keyword evidence="8" id="KW-1185">Reference proteome</keyword>
<dbReference type="InterPro" id="IPR036318">
    <property type="entry name" value="FAD-bd_PCMH-like_sf"/>
</dbReference>
<dbReference type="Gene3D" id="3.30.465.10">
    <property type="match status" value="1"/>
</dbReference>
<feature type="domain" description="FAD-binding PCMH-type" evidence="6">
    <location>
        <begin position="40"/>
        <end position="214"/>
    </location>
</feature>
<dbReference type="Pfam" id="PF01565">
    <property type="entry name" value="FAD_binding_4"/>
    <property type="match status" value="1"/>
</dbReference>
<evidence type="ECO:0000259" key="6">
    <source>
        <dbReference type="PROSITE" id="PS51387"/>
    </source>
</evidence>
<accession>A0A8H6K8B0</accession>
<dbReference type="InterPro" id="IPR012951">
    <property type="entry name" value="BBE"/>
</dbReference>
<name>A0A8H6K8B0_9PEZI</name>
<keyword evidence="4" id="KW-0274">FAD</keyword>